<comment type="caution">
    <text evidence="12">The sequence shown here is derived from an EMBL/GenBank/DDBJ whole genome shotgun (WGS) entry which is preliminary data.</text>
</comment>
<dbReference type="OrthoDB" id="1431934at2759"/>
<evidence type="ECO:0000259" key="11">
    <source>
        <dbReference type="PROSITE" id="PS51873"/>
    </source>
</evidence>
<reference evidence="12" key="2">
    <citation type="submission" date="2020-05" db="EMBL/GenBank/DDBJ databases">
        <authorList>
            <person name="Kim H.-S."/>
            <person name="Proctor R.H."/>
            <person name="Brown D.W."/>
        </authorList>
    </citation>
    <scope>NUCLEOTIDE SEQUENCE</scope>
    <source>
        <strain evidence="12">NRRL 20472</strain>
    </source>
</reference>
<dbReference type="GO" id="GO:0097039">
    <property type="term" value="P:protein linear polyubiquitination"/>
    <property type="evidence" value="ECO:0007669"/>
    <property type="project" value="TreeGrafter"/>
</dbReference>
<dbReference type="CDD" id="cd20335">
    <property type="entry name" value="BRcat_RBR"/>
    <property type="match status" value="1"/>
</dbReference>
<dbReference type="PANTHER" id="PTHR22770">
    <property type="entry name" value="UBIQUITIN CONJUGATING ENZYME 7 INTERACTING PROTEIN-RELATED"/>
    <property type="match status" value="1"/>
</dbReference>
<evidence type="ECO:0008006" key="14">
    <source>
        <dbReference type="Google" id="ProtNLM"/>
    </source>
</evidence>
<dbReference type="InterPro" id="IPR051628">
    <property type="entry name" value="LUBAC_E3_Ligases"/>
</dbReference>
<dbReference type="InterPro" id="IPR000571">
    <property type="entry name" value="Znf_CCCH"/>
</dbReference>
<feature type="zinc finger region" description="C3H1-type" evidence="8">
    <location>
        <begin position="258"/>
        <end position="285"/>
    </location>
</feature>
<evidence type="ECO:0000256" key="3">
    <source>
        <dbReference type="ARBA" id="ARBA00022723"/>
    </source>
</evidence>
<sequence>MGLILYKGSPKRPFTRDEIIELKHHLDDRKNSLPEPLQPEKLVFPLHMTLHVHYHQLVMAFAKSVIGASYDDDTRIQDLYAGKSFVSVLDEAQIMLEAVMRLYYIRHDFDLYDPSTSFALTVIGNMTVAYLAKGSSSSSSILAGYRYTLILSAQGLNKEGLNYYVGPFLSTQNFPQTTFYNTGMGNIFGHEGEPNPPPVEPLPWAPRPQIDHDPVPGHENRFQARHIQPKAQPRPCSFFARGKCSKGTVCRFSHEEVSHPQETCRFFARWYCMRGNACKFSHEQPATQEWTEEPNEEQHIDHWARELGGTWAKFGDGATVTDVSLPSDFSAIRIRNLPTTYSGEAVKRLLSEVGITISKSDIQFIQPADMPNRTAILKVKDPKFAKSACSRLRTCIEPPDLEVNSIAVPMPAGSHFGRVDNRQVRCSWHRPTRTAWTYFSSRETAARHFENFNSGRSKVCGLKTTVQSLVAQDPDQRDGRWKMQLVGLSANITWEDIVEAMPEPDNPYQVDMGDPSYDIDFEMDSTLIKSLLYDIGPLERWDVFGNPKARRIKAQATFVQGSQAQAAVSSLNGKELPFNPAGKLFIQLITSVKFKLSKRVYDVVQKAIHSKKADWGRQFIRFSILPEHGFNRILKLEGEDRQLVAQAKKDLEHIITGTVMKVDGKIIWYPDFRIDRSVYGKLRKIERDLDVVIIRDVRASNFRVFGPEDKFTAAAEALHQLIEQMGSVNCIMSDKKTISLTEVQNPQTDCSVCFCEAEEALQTSCGHTYCSLCFVNMCQAEASTSGDFSIKCPGDSGGCKTTFQLCEIQKHLLSETFENILEASFASFIRHHPTDFRYCPTPNCDQVYRVASSAKTPQLFTCARCFTAICTACHVSHSEVSCAEYKGDDSGGMAELIKAKEKLGVKDCPKYPKEGFGLPHGIDGQDGEEMLGFSLAPDRRFSADTGSKVYSAY</sequence>
<dbReference type="InterPro" id="IPR044066">
    <property type="entry name" value="TRIAD_supradom"/>
</dbReference>
<comment type="pathway">
    <text evidence="1">Protein modification; protein ubiquitination.</text>
</comment>
<accession>A0A8H4T542</accession>
<keyword evidence="13" id="KW-1185">Reference proteome</keyword>
<evidence type="ECO:0000256" key="5">
    <source>
        <dbReference type="ARBA" id="ARBA00022771"/>
    </source>
</evidence>
<evidence type="ECO:0000313" key="13">
    <source>
        <dbReference type="Proteomes" id="UP000622797"/>
    </source>
</evidence>
<dbReference type="GO" id="GO:0043161">
    <property type="term" value="P:proteasome-mediated ubiquitin-dependent protein catabolic process"/>
    <property type="evidence" value="ECO:0007669"/>
    <property type="project" value="TreeGrafter"/>
</dbReference>
<gene>
    <name evidence="12" type="ORF">FSARC_12899</name>
</gene>
<dbReference type="Gene3D" id="3.30.40.10">
    <property type="entry name" value="Zinc/RING finger domain, C3HC4 (zinc finger)"/>
    <property type="match status" value="1"/>
</dbReference>
<keyword evidence="3 8" id="KW-0479">Metal-binding</keyword>
<feature type="domain" description="RING-type" evidence="11">
    <location>
        <begin position="746"/>
        <end position="953"/>
    </location>
</feature>
<dbReference type="GO" id="GO:0008270">
    <property type="term" value="F:zinc ion binding"/>
    <property type="evidence" value="ECO:0007669"/>
    <property type="project" value="UniProtKB-KW"/>
</dbReference>
<dbReference type="GO" id="GO:0043130">
    <property type="term" value="F:ubiquitin binding"/>
    <property type="evidence" value="ECO:0007669"/>
    <property type="project" value="TreeGrafter"/>
</dbReference>
<evidence type="ECO:0000259" key="9">
    <source>
        <dbReference type="PROSITE" id="PS50089"/>
    </source>
</evidence>
<dbReference type="CDD" id="cd16449">
    <property type="entry name" value="RING-HC"/>
    <property type="match status" value="1"/>
</dbReference>
<dbReference type="Proteomes" id="UP000622797">
    <property type="component" value="Unassembled WGS sequence"/>
</dbReference>
<reference evidence="12" key="1">
    <citation type="journal article" date="2020" name="BMC Genomics">
        <title>Correction to: Identification and distribution of gene clusters required for synthesis of sphingolipid metabolism inhibitors in diverse species of the filamentous fungus Fusarium.</title>
        <authorList>
            <person name="Kim H.S."/>
            <person name="Lohmar J.M."/>
            <person name="Busman M."/>
            <person name="Brown D.W."/>
            <person name="Naumann T.A."/>
            <person name="Divon H.H."/>
            <person name="Lysoe E."/>
            <person name="Uhlig S."/>
            <person name="Proctor R.H."/>
        </authorList>
    </citation>
    <scope>NUCLEOTIDE SEQUENCE</scope>
    <source>
        <strain evidence="12">NRRL 20472</strain>
    </source>
</reference>
<keyword evidence="5 8" id="KW-0863">Zinc-finger</keyword>
<keyword evidence="2" id="KW-0808">Transferase</keyword>
<feature type="domain" description="C3H1-type" evidence="10">
    <location>
        <begin position="230"/>
        <end position="257"/>
    </location>
</feature>
<keyword evidence="4" id="KW-0677">Repeat</keyword>
<dbReference type="PROSITE" id="PS50103">
    <property type="entry name" value="ZF_C3H1"/>
    <property type="match status" value="2"/>
</dbReference>
<evidence type="ECO:0000256" key="8">
    <source>
        <dbReference type="PROSITE-ProRule" id="PRU00723"/>
    </source>
</evidence>
<dbReference type="PROSITE" id="PS50089">
    <property type="entry name" value="ZF_RING_2"/>
    <property type="match status" value="1"/>
</dbReference>
<dbReference type="EMBL" id="JABEXW010000915">
    <property type="protein sequence ID" value="KAF4951505.1"/>
    <property type="molecule type" value="Genomic_DNA"/>
</dbReference>
<dbReference type="AlphaFoldDB" id="A0A8H4T542"/>
<dbReference type="SMART" id="SM00647">
    <property type="entry name" value="IBR"/>
    <property type="match status" value="1"/>
</dbReference>
<feature type="domain" description="RING-type" evidence="9">
    <location>
        <begin position="750"/>
        <end position="796"/>
    </location>
</feature>
<feature type="domain" description="C3H1-type" evidence="10">
    <location>
        <begin position="258"/>
        <end position="285"/>
    </location>
</feature>
<dbReference type="SMART" id="SM00356">
    <property type="entry name" value="ZnF_C3H1"/>
    <property type="match status" value="2"/>
</dbReference>
<keyword evidence="7 8" id="KW-0862">Zinc</keyword>
<keyword evidence="6" id="KW-0833">Ubl conjugation pathway</keyword>
<evidence type="ECO:0000256" key="6">
    <source>
        <dbReference type="ARBA" id="ARBA00022786"/>
    </source>
</evidence>
<evidence type="ECO:0000256" key="1">
    <source>
        <dbReference type="ARBA" id="ARBA00004906"/>
    </source>
</evidence>
<evidence type="ECO:0000256" key="2">
    <source>
        <dbReference type="ARBA" id="ARBA00022679"/>
    </source>
</evidence>
<proteinExistence type="predicted"/>
<dbReference type="PROSITE" id="PS51873">
    <property type="entry name" value="TRIAD"/>
    <property type="match status" value="1"/>
</dbReference>
<dbReference type="PANTHER" id="PTHR22770:SF13">
    <property type="entry name" value="RING-TYPE DOMAIN-CONTAINING PROTEIN"/>
    <property type="match status" value="1"/>
</dbReference>
<name>A0A8H4T542_9HYPO</name>
<dbReference type="SUPFAM" id="SSF90229">
    <property type="entry name" value="CCCH zinc finger"/>
    <property type="match status" value="1"/>
</dbReference>
<dbReference type="Pfam" id="PF01485">
    <property type="entry name" value="IBR"/>
    <property type="match status" value="1"/>
</dbReference>
<dbReference type="InterPro" id="IPR036855">
    <property type="entry name" value="Znf_CCCH_sf"/>
</dbReference>
<evidence type="ECO:0000313" key="12">
    <source>
        <dbReference type="EMBL" id="KAF4951505.1"/>
    </source>
</evidence>
<dbReference type="SUPFAM" id="SSF57850">
    <property type="entry name" value="RING/U-box"/>
    <property type="match status" value="1"/>
</dbReference>
<dbReference type="Gene3D" id="4.10.1000.10">
    <property type="entry name" value="Zinc finger, CCCH-type"/>
    <property type="match status" value="1"/>
</dbReference>
<dbReference type="InterPro" id="IPR001841">
    <property type="entry name" value="Znf_RING"/>
</dbReference>
<dbReference type="GO" id="GO:0000151">
    <property type="term" value="C:ubiquitin ligase complex"/>
    <property type="evidence" value="ECO:0007669"/>
    <property type="project" value="TreeGrafter"/>
</dbReference>
<evidence type="ECO:0000256" key="4">
    <source>
        <dbReference type="ARBA" id="ARBA00022737"/>
    </source>
</evidence>
<evidence type="ECO:0000256" key="7">
    <source>
        <dbReference type="ARBA" id="ARBA00022833"/>
    </source>
</evidence>
<protein>
    <recommendedName>
        <fullName evidence="14">RING-type E3 ubiquitin transferase</fullName>
    </recommendedName>
</protein>
<feature type="zinc finger region" description="C3H1-type" evidence="8">
    <location>
        <begin position="230"/>
        <end position="257"/>
    </location>
</feature>
<evidence type="ECO:0000259" key="10">
    <source>
        <dbReference type="PROSITE" id="PS50103"/>
    </source>
</evidence>
<dbReference type="GO" id="GO:0004842">
    <property type="term" value="F:ubiquitin-protein transferase activity"/>
    <property type="evidence" value="ECO:0007669"/>
    <property type="project" value="TreeGrafter"/>
</dbReference>
<dbReference type="InterPro" id="IPR013083">
    <property type="entry name" value="Znf_RING/FYVE/PHD"/>
</dbReference>
<organism evidence="12 13">
    <name type="scientific">Fusarium sarcochroum</name>
    <dbReference type="NCBI Taxonomy" id="1208366"/>
    <lineage>
        <taxon>Eukaryota</taxon>
        <taxon>Fungi</taxon>
        <taxon>Dikarya</taxon>
        <taxon>Ascomycota</taxon>
        <taxon>Pezizomycotina</taxon>
        <taxon>Sordariomycetes</taxon>
        <taxon>Hypocreomycetidae</taxon>
        <taxon>Hypocreales</taxon>
        <taxon>Nectriaceae</taxon>
        <taxon>Fusarium</taxon>
        <taxon>Fusarium lateritium species complex</taxon>
    </lineage>
</organism>
<dbReference type="InterPro" id="IPR002867">
    <property type="entry name" value="IBR_dom"/>
</dbReference>